<reference evidence="1 2" key="1">
    <citation type="journal article" date="2023" name="IMA Fungus">
        <title>Comparative genomic study of the Penicillium genus elucidates a diverse pangenome and 15 lateral gene transfer events.</title>
        <authorList>
            <person name="Petersen C."/>
            <person name="Sorensen T."/>
            <person name="Nielsen M.R."/>
            <person name="Sondergaard T.E."/>
            <person name="Sorensen J.L."/>
            <person name="Fitzpatrick D.A."/>
            <person name="Frisvad J.C."/>
            <person name="Nielsen K.L."/>
        </authorList>
    </citation>
    <scope>NUCLEOTIDE SEQUENCE [LARGE SCALE GENOMIC DNA]</scope>
    <source>
        <strain evidence="1 2">IBT 35679</strain>
    </source>
</reference>
<dbReference type="EMBL" id="JAQIZZ010000002">
    <property type="protein sequence ID" value="KAJ5553060.1"/>
    <property type="molecule type" value="Genomic_DNA"/>
</dbReference>
<sequence length="344" mass="39092">MMPRSVQHWPGGIPTCIQPHPVPDLSWDQIKEEVKGWLLFVQENWVSAANAGSSDENYELNHRRELVEKWASPTQEFRDFFFPLIQAYQSRAPIGLPGTEGPRKNDHIEGLRYPAEALERLYETSQPSDSTTLICLAPIDKKNAANRARWVKFAILLYNYDIEPGHCLLDAYMPSEAILNPETTTDPSVEDYLPWADLETAKFGSIFLTQTGTVLYCGYYGPYMLVDALGLHTGRLTIVTYETNGTVRDFVEVRPFNMKMPYLSAFHNWSSFDDVKHCDGAYRHQNSPLDMDLPIIDILCQAKDANQLPNSMVLCDREQWISDVELYAPGYLALEAEGRGGEYP</sequence>
<organism evidence="1 2">
    <name type="scientific">Penicillium frequentans</name>
    <dbReference type="NCBI Taxonomy" id="3151616"/>
    <lineage>
        <taxon>Eukaryota</taxon>
        <taxon>Fungi</taxon>
        <taxon>Dikarya</taxon>
        <taxon>Ascomycota</taxon>
        <taxon>Pezizomycotina</taxon>
        <taxon>Eurotiomycetes</taxon>
        <taxon>Eurotiomycetidae</taxon>
        <taxon>Eurotiales</taxon>
        <taxon>Aspergillaceae</taxon>
        <taxon>Penicillium</taxon>
    </lineage>
</organism>
<comment type="caution">
    <text evidence="1">The sequence shown here is derived from an EMBL/GenBank/DDBJ whole genome shotgun (WGS) entry which is preliminary data.</text>
</comment>
<accession>A0AAD6GKG3</accession>
<dbReference type="AlphaFoldDB" id="A0AAD6GKG3"/>
<evidence type="ECO:0000313" key="1">
    <source>
        <dbReference type="EMBL" id="KAJ5553060.1"/>
    </source>
</evidence>
<gene>
    <name evidence="1" type="ORF">N7494_002438</name>
</gene>
<name>A0AAD6GKG3_9EURO</name>
<proteinExistence type="predicted"/>
<keyword evidence="2" id="KW-1185">Reference proteome</keyword>
<evidence type="ECO:0000313" key="2">
    <source>
        <dbReference type="Proteomes" id="UP001220324"/>
    </source>
</evidence>
<protein>
    <submittedName>
        <fullName evidence="1">Uncharacterized protein</fullName>
    </submittedName>
</protein>
<dbReference type="Proteomes" id="UP001220324">
    <property type="component" value="Unassembled WGS sequence"/>
</dbReference>